<reference evidence="1" key="8">
    <citation type="journal article" date="2005" name="Science">
        <title>Antisense Transcription in the Mammalian Transcriptome.</title>
        <authorList>
            <consortium name="RIKEN Genome Exploration Research Group and Genome Science Group (Genome Network Project Core Group) and the FANTOM Consortium"/>
        </authorList>
    </citation>
    <scope>NUCLEOTIDE SEQUENCE</scope>
    <source>
        <tissue evidence="1">Mammary gland</tissue>
    </source>
</reference>
<reference evidence="1" key="1">
    <citation type="journal article" date="1999" name="Methods Enzymol.">
        <title>High-efficiency full-length cDNA cloning.</title>
        <authorList>
            <person name="Carninci P."/>
            <person name="Hayashizaki Y."/>
        </authorList>
    </citation>
    <scope>NUCLEOTIDE SEQUENCE</scope>
    <source>
        <tissue evidence="1">Mammary gland</tissue>
    </source>
</reference>
<gene>
    <name evidence="2" type="primary">A730017L22Rik</name>
</gene>
<reference evidence="1" key="7">
    <citation type="journal article" date="2005" name="Science">
        <title>The Transcriptional Landscape of the Mammalian Genome.</title>
        <authorList>
            <consortium name="The FANTOM Consortium"/>
            <consortium name="Riken Genome Exploration Research Group and Genome Science Group (Genome Network Project Core Group)"/>
        </authorList>
    </citation>
    <scope>NUCLEOTIDE SEQUENCE</scope>
    <source>
        <tissue evidence="1">Mammary gland</tissue>
    </source>
</reference>
<evidence type="ECO:0000313" key="2">
    <source>
        <dbReference type="MGI" id="MGI:3584452"/>
    </source>
</evidence>
<reference evidence="1" key="4">
    <citation type="journal article" date="2001" name="Nature">
        <title>Functional annotation of a full-length mouse cDNA collection.</title>
        <authorList>
            <consortium name="The RIKEN Genome Exploration Research Group Phase II Team and the FANTOM Consortium"/>
        </authorList>
    </citation>
    <scope>NUCLEOTIDE SEQUENCE</scope>
    <source>
        <tissue evidence="1">Mammary gland</tissue>
    </source>
</reference>
<reference evidence="1" key="2">
    <citation type="journal article" date="2000" name="Genome Res.">
        <title>Normalization and subtraction of cap-trapper-selected cDNAs to prepare full-length cDNA libraries for rapid discovery of new genes.</title>
        <authorList>
            <person name="Carninci P."/>
            <person name="Shibata Y."/>
            <person name="Hayatsu N."/>
            <person name="Sugahara Y."/>
            <person name="Shibata K."/>
            <person name="Itoh M."/>
            <person name="Konno H."/>
            <person name="Okazaki Y."/>
            <person name="Muramatsu M."/>
            <person name="Hayashizaki Y."/>
        </authorList>
    </citation>
    <scope>NUCLEOTIDE SEQUENCE</scope>
    <source>
        <tissue evidence="1">Mammary gland</tissue>
    </source>
</reference>
<reference evidence="1" key="6">
    <citation type="submission" date="2004-04" db="EMBL/GenBank/DDBJ databases">
        <authorList>
            <person name="Arakawa T."/>
            <person name="Carninci P."/>
            <person name="Fukuda S."/>
            <person name="Hashizume W."/>
            <person name="Hayashida K."/>
            <person name="Hori F."/>
            <person name="Iida J."/>
            <person name="Imamura K."/>
            <person name="Imotani K."/>
            <person name="Itoh M."/>
            <person name="Kanagawa S."/>
            <person name="Kawai J."/>
            <person name="Kojima M."/>
            <person name="Konno H."/>
            <person name="Murata M."/>
            <person name="Nakamura M."/>
            <person name="Ninomiya N."/>
            <person name="Nishiyori H."/>
            <person name="Nomura K."/>
            <person name="Ohno M."/>
            <person name="Sakazume N."/>
            <person name="Sano H."/>
            <person name="Sasaki D."/>
            <person name="Shibata K."/>
            <person name="Shiraki T."/>
            <person name="Tagami M."/>
            <person name="Tagami Y."/>
            <person name="Waki K."/>
            <person name="Watahiki A."/>
            <person name="Muramatsu M."/>
            <person name="Hayashizaki Y."/>
        </authorList>
    </citation>
    <scope>NUCLEOTIDE SEQUENCE</scope>
    <source>
        <tissue evidence="1">Mammary gland</tissue>
    </source>
</reference>
<dbReference type="MGI" id="MGI:3584452">
    <property type="gene designation" value="A730017L22Rik"/>
</dbReference>
<name>Q3TM02_MOUSE</name>
<proteinExistence type="evidence at transcript level"/>
<sequence>MPTSPPLPTAPAPVLPLAPCFWHCLEACGLRCLGACSCLWFSLLSLILYCYHVSHPPLHASLCHSTAGNSATPSLCERLKSFC</sequence>
<dbReference type="EMBL" id="AK166222">
    <property type="protein sequence ID" value="BAE38640.1"/>
    <property type="molecule type" value="mRNA"/>
</dbReference>
<dbReference type="AGR" id="MGI:3584452"/>
<reference evidence="1" key="3">
    <citation type="journal article" date="2000" name="Genome Res.">
        <title>RIKEN integrated sequence analysis (RISA) system--384-format sequencing pipeline with 384 multicapillary sequencer.</title>
        <authorList>
            <person name="Shibata K."/>
            <person name="Itoh M."/>
            <person name="Aizawa K."/>
            <person name="Nagaoka S."/>
            <person name="Sasaki N."/>
            <person name="Carninci P."/>
            <person name="Konno H."/>
            <person name="Akiyama J."/>
            <person name="Nishi K."/>
            <person name="Kitsunai T."/>
            <person name="Tashiro H."/>
            <person name="Itoh M."/>
            <person name="Sumi N."/>
            <person name="Ishii Y."/>
            <person name="Nakamura S."/>
            <person name="Hazama M."/>
            <person name="Nishine T."/>
            <person name="Harada A."/>
            <person name="Yamamoto R."/>
            <person name="Matsumoto H."/>
            <person name="Sakaguchi S."/>
            <person name="Ikegami T."/>
            <person name="Kashiwagi K."/>
            <person name="Fujiwake S."/>
            <person name="Inoue K."/>
            <person name="Togawa Y."/>
            <person name="Izawa M."/>
            <person name="Ohara E."/>
            <person name="Watahiki M."/>
            <person name="Yoneda Y."/>
            <person name="Ishikawa T."/>
            <person name="Ozawa K."/>
            <person name="Tanaka T."/>
            <person name="Matsuura S."/>
            <person name="Kawai J."/>
            <person name="Okazaki Y."/>
            <person name="Muramatsu M."/>
            <person name="Inoue Y."/>
            <person name="Kira A."/>
            <person name="Hayashizaki Y."/>
        </authorList>
    </citation>
    <scope>NUCLEOTIDE SEQUENCE</scope>
    <source>
        <tissue evidence="1">Mammary gland</tissue>
    </source>
</reference>
<dbReference type="AlphaFoldDB" id="Q3TM02"/>
<evidence type="ECO:0000313" key="1">
    <source>
        <dbReference type="EMBL" id="BAE38640.1"/>
    </source>
</evidence>
<accession>Q3TM02</accession>
<organism evidence="1">
    <name type="scientific">Mus musculus</name>
    <name type="common">Mouse</name>
    <dbReference type="NCBI Taxonomy" id="10090"/>
    <lineage>
        <taxon>Eukaryota</taxon>
        <taxon>Metazoa</taxon>
        <taxon>Chordata</taxon>
        <taxon>Craniata</taxon>
        <taxon>Vertebrata</taxon>
        <taxon>Euteleostomi</taxon>
        <taxon>Mammalia</taxon>
        <taxon>Eutheria</taxon>
        <taxon>Euarchontoglires</taxon>
        <taxon>Glires</taxon>
        <taxon>Rodentia</taxon>
        <taxon>Myomorpha</taxon>
        <taxon>Muroidea</taxon>
        <taxon>Muridae</taxon>
        <taxon>Murinae</taxon>
        <taxon>Mus</taxon>
        <taxon>Mus</taxon>
    </lineage>
</organism>
<protein>
    <submittedName>
        <fullName evidence="1">Uncharacterized protein</fullName>
    </submittedName>
</protein>
<reference evidence="1" key="5">
    <citation type="journal article" date="2002" name="Nature">
        <title>Analysis of the mouse transcriptome based on functional annotation of 60,770 full-length cDNAs.</title>
        <authorList>
            <consortium name="The FANTOM Consortium and the RIKEN Genome Exploration Research Group Phase I and II Team"/>
        </authorList>
    </citation>
    <scope>NUCLEOTIDE SEQUENCE</scope>
    <source>
        <tissue evidence="1">Mammary gland</tissue>
    </source>
</reference>